<accession>A0A9N9EU40</accession>
<name>A0A9N9EU40_9GLOM</name>
<keyword evidence="2" id="KW-1185">Reference proteome</keyword>
<sequence length="77" mass="8810">MMIYKQELTCYDSAQEEIVTILVLLEQSVEPDCQSSMPELSDIPQLSFEQSLSKTELINQNEINSMYTDKIFVASID</sequence>
<comment type="caution">
    <text evidence="1">The sequence shown here is derived from an EMBL/GenBank/DDBJ whole genome shotgun (WGS) entry which is preliminary data.</text>
</comment>
<reference evidence="1" key="1">
    <citation type="submission" date="2021-06" db="EMBL/GenBank/DDBJ databases">
        <authorList>
            <person name="Kallberg Y."/>
            <person name="Tangrot J."/>
            <person name="Rosling A."/>
        </authorList>
    </citation>
    <scope>NUCLEOTIDE SEQUENCE</scope>
    <source>
        <strain evidence="1">MA453B</strain>
    </source>
</reference>
<dbReference type="EMBL" id="CAJVPY010008141">
    <property type="protein sequence ID" value="CAG8692044.1"/>
    <property type="molecule type" value="Genomic_DNA"/>
</dbReference>
<evidence type="ECO:0000313" key="1">
    <source>
        <dbReference type="EMBL" id="CAG8692044.1"/>
    </source>
</evidence>
<protein>
    <submittedName>
        <fullName evidence="1">11843_t:CDS:1</fullName>
    </submittedName>
</protein>
<dbReference type="AlphaFoldDB" id="A0A9N9EU40"/>
<dbReference type="Proteomes" id="UP000789405">
    <property type="component" value="Unassembled WGS sequence"/>
</dbReference>
<organism evidence="1 2">
    <name type="scientific">Dentiscutata erythropus</name>
    <dbReference type="NCBI Taxonomy" id="1348616"/>
    <lineage>
        <taxon>Eukaryota</taxon>
        <taxon>Fungi</taxon>
        <taxon>Fungi incertae sedis</taxon>
        <taxon>Mucoromycota</taxon>
        <taxon>Glomeromycotina</taxon>
        <taxon>Glomeromycetes</taxon>
        <taxon>Diversisporales</taxon>
        <taxon>Gigasporaceae</taxon>
        <taxon>Dentiscutata</taxon>
    </lineage>
</organism>
<gene>
    <name evidence="1" type="ORF">DERYTH_LOCUS12444</name>
</gene>
<evidence type="ECO:0000313" key="2">
    <source>
        <dbReference type="Proteomes" id="UP000789405"/>
    </source>
</evidence>
<proteinExistence type="predicted"/>